<gene>
    <name evidence="1" type="ORF">LX32DRAFT_688203</name>
</gene>
<dbReference type="AlphaFoldDB" id="A0AAD9LW79"/>
<protein>
    <submittedName>
        <fullName evidence="1">Uncharacterized protein</fullName>
    </submittedName>
</protein>
<organism evidence="1 2">
    <name type="scientific">Colletotrichum zoysiae</name>
    <dbReference type="NCBI Taxonomy" id="1216348"/>
    <lineage>
        <taxon>Eukaryota</taxon>
        <taxon>Fungi</taxon>
        <taxon>Dikarya</taxon>
        <taxon>Ascomycota</taxon>
        <taxon>Pezizomycotina</taxon>
        <taxon>Sordariomycetes</taxon>
        <taxon>Hypocreomycetidae</taxon>
        <taxon>Glomerellales</taxon>
        <taxon>Glomerellaceae</taxon>
        <taxon>Colletotrichum</taxon>
        <taxon>Colletotrichum graminicola species complex</taxon>
    </lineage>
</organism>
<sequence length="280" mass="31498">MSSSTALWSSPPQHSRIRLVKDRQDIETIYPLLVSYALALGSAFSFYDPDAPLAEPPKPVDAAAHALLKSRVRDLGLGETSTRVMLTALAWKKVHLLGQDPTSPEGFVKHNYRYAEAAAVLLLSLLETVEIVDLSMKNDDRIYYSLEILNYLHYFHRLPKFRNLILDGTADYQIEVAMSIGGLWSMDGGNPMVQLKTVGKCLLTQKETLRVLELDLENDMHANEPEEEALTEDYRLNEKIMARGSCALFLTNAARALVEQIIEIDNEPSLLLLSTFNRYT</sequence>
<evidence type="ECO:0000313" key="1">
    <source>
        <dbReference type="EMBL" id="KAK2020655.1"/>
    </source>
</evidence>
<dbReference type="Proteomes" id="UP001232148">
    <property type="component" value="Unassembled WGS sequence"/>
</dbReference>
<dbReference type="EMBL" id="MU843196">
    <property type="protein sequence ID" value="KAK2020655.1"/>
    <property type="molecule type" value="Genomic_DNA"/>
</dbReference>
<name>A0AAD9LW79_9PEZI</name>
<evidence type="ECO:0000313" key="2">
    <source>
        <dbReference type="Proteomes" id="UP001232148"/>
    </source>
</evidence>
<proteinExistence type="predicted"/>
<comment type="caution">
    <text evidence="1">The sequence shown here is derived from an EMBL/GenBank/DDBJ whole genome shotgun (WGS) entry which is preliminary data.</text>
</comment>
<reference evidence="1" key="1">
    <citation type="submission" date="2021-06" db="EMBL/GenBank/DDBJ databases">
        <title>Comparative genomics, transcriptomics and evolutionary studies reveal genomic signatures of adaptation to plant cell wall in hemibiotrophic fungi.</title>
        <authorList>
            <consortium name="DOE Joint Genome Institute"/>
            <person name="Baroncelli R."/>
            <person name="Diaz J.F."/>
            <person name="Benocci T."/>
            <person name="Peng M."/>
            <person name="Battaglia E."/>
            <person name="Haridas S."/>
            <person name="Andreopoulos W."/>
            <person name="Labutti K."/>
            <person name="Pangilinan J."/>
            <person name="Floch G.L."/>
            <person name="Makela M.R."/>
            <person name="Henrissat B."/>
            <person name="Grigoriev I.V."/>
            <person name="Crouch J.A."/>
            <person name="De Vries R.P."/>
            <person name="Sukno S.A."/>
            <person name="Thon M.R."/>
        </authorList>
    </citation>
    <scope>NUCLEOTIDE SEQUENCE</scope>
    <source>
        <strain evidence="1">MAFF235873</strain>
    </source>
</reference>
<keyword evidence="2" id="KW-1185">Reference proteome</keyword>
<accession>A0AAD9LW79</accession>